<protein>
    <submittedName>
        <fullName evidence="1">Uncharacterized protein</fullName>
    </submittedName>
</protein>
<dbReference type="AlphaFoldDB" id="A0A0A9EN72"/>
<proteinExistence type="predicted"/>
<reference evidence="1" key="1">
    <citation type="submission" date="2014-09" db="EMBL/GenBank/DDBJ databases">
        <authorList>
            <person name="Magalhaes I.L.F."/>
            <person name="Oliveira U."/>
            <person name="Santos F.R."/>
            <person name="Vidigal T.H.D.A."/>
            <person name="Brescovit A.D."/>
            <person name="Santos A.J."/>
        </authorList>
    </citation>
    <scope>NUCLEOTIDE SEQUENCE</scope>
    <source>
        <tissue evidence="1">Shoot tissue taken approximately 20 cm above the soil surface</tissue>
    </source>
</reference>
<sequence length="22" mass="2642">MICGIFWDLYTLHIFVRVSLKS</sequence>
<accession>A0A0A9EN72</accession>
<evidence type="ECO:0000313" key="1">
    <source>
        <dbReference type="EMBL" id="JAE01547.1"/>
    </source>
</evidence>
<reference evidence="1" key="2">
    <citation type="journal article" date="2015" name="Data Brief">
        <title>Shoot transcriptome of the giant reed, Arundo donax.</title>
        <authorList>
            <person name="Barrero R.A."/>
            <person name="Guerrero F.D."/>
            <person name="Moolhuijzen P."/>
            <person name="Goolsby J.A."/>
            <person name="Tidwell J."/>
            <person name="Bellgard S.E."/>
            <person name="Bellgard M.I."/>
        </authorList>
    </citation>
    <scope>NUCLEOTIDE SEQUENCE</scope>
    <source>
        <tissue evidence="1">Shoot tissue taken approximately 20 cm above the soil surface</tissue>
    </source>
</reference>
<name>A0A0A9EN72_ARUDO</name>
<dbReference type="EMBL" id="GBRH01196349">
    <property type="protein sequence ID" value="JAE01547.1"/>
    <property type="molecule type" value="Transcribed_RNA"/>
</dbReference>
<organism evidence="1">
    <name type="scientific">Arundo donax</name>
    <name type="common">Giant reed</name>
    <name type="synonym">Donax arundinaceus</name>
    <dbReference type="NCBI Taxonomy" id="35708"/>
    <lineage>
        <taxon>Eukaryota</taxon>
        <taxon>Viridiplantae</taxon>
        <taxon>Streptophyta</taxon>
        <taxon>Embryophyta</taxon>
        <taxon>Tracheophyta</taxon>
        <taxon>Spermatophyta</taxon>
        <taxon>Magnoliopsida</taxon>
        <taxon>Liliopsida</taxon>
        <taxon>Poales</taxon>
        <taxon>Poaceae</taxon>
        <taxon>PACMAD clade</taxon>
        <taxon>Arundinoideae</taxon>
        <taxon>Arundineae</taxon>
        <taxon>Arundo</taxon>
    </lineage>
</organism>